<dbReference type="OrthoDB" id="700890at2759"/>
<dbReference type="EMBL" id="JACEFO010000302">
    <property type="protein sequence ID" value="KAF8775641.1"/>
    <property type="molecule type" value="Genomic_DNA"/>
</dbReference>
<dbReference type="AlphaFoldDB" id="A0A835KTJ5"/>
<evidence type="ECO:0000313" key="2">
    <source>
        <dbReference type="EMBL" id="KAF8775641.1"/>
    </source>
</evidence>
<sequence length="194" mass="22055">MSVAGGHSRKVMTHRPSAMLRNVPAEQQEHPPTATDADESPVDINRRAAPRAFCSKRELRRMVRTRSMAKKASTSSEGSEILRRKKEMLGVISNSVKKFLLAGKTKRMNVVKHRVPQNLIDYMLRTPNPILDEIPEHELAKRSQAFRDTYAGDKDINDKIRAYFLALLDQYKAQGYAEDESEVTDDEEETVVDN</sequence>
<protein>
    <submittedName>
        <fullName evidence="2">Uncharacterized protein</fullName>
    </submittedName>
</protein>
<dbReference type="Proteomes" id="UP000636709">
    <property type="component" value="Unassembled WGS sequence"/>
</dbReference>
<gene>
    <name evidence="2" type="ORF">HU200_004420</name>
</gene>
<keyword evidence="3" id="KW-1185">Reference proteome</keyword>
<feature type="region of interest" description="Disordered" evidence="1">
    <location>
        <begin position="1"/>
        <end position="40"/>
    </location>
</feature>
<dbReference type="PANTHER" id="PTHR36138">
    <property type="entry name" value="EXPRESSED PROTEIN-RELATED"/>
    <property type="match status" value="1"/>
</dbReference>
<proteinExistence type="predicted"/>
<dbReference type="PANTHER" id="PTHR36138:SF9">
    <property type="match status" value="1"/>
</dbReference>
<organism evidence="2 3">
    <name type="scientific">Digitaria exilis</name>
    <dbReference type="NCBI Taxonomy" id="1010633"/>
    <lineage>
        <taxon>Eukaryota</taxon>
        <taxon>Viridiplantae</taxon>
        <taxon>Streptophyta</taxon>
        <taxon>Embryophyta</taxon>
        <taxon>Tracheophyta</taxon>
        <taxon>Spermatophyta</taxon>
        <taxon>Magnoliopsida</taxon>
        <taxon>Liliopsida</taxon>
        <taxon>Poales</taxon>
        <taxon>Poaceae</taxon>
        <taxon>PACMAD clade</taxon>
        <taxon>Panicoideae</taxon>
        <taxon>Panicodae</taxon>
        <taxon>Paniceae</taxon>
        <taxon>Anthephorinae</taxon>
        <taxon>Digitaria</taxon>
    </lineage>
</organism>
<reference evidence="2" key="1">
    <citation type="submission" date="2020-07" db="EMBL/GenBank/DDBJ databases">
        <title>Genome sequence and genetic diversity analysis of an under-domesticated orphan crop, white fonio (Digitaria exilis).</title>
        <authorList>
            <person name="Bennetzen J.L."/>
            <person name="Chen S."/>
            <person name="Ma X."/>
            <person name="Wang X."/>
            <person name="Yssel A.E.J."/>
            <person name="Chaluvadi S.R."/>
            <person name="Johnson M."/>
            <person name="Gangashetty P."/>
            <person name="Hamidou F."/>
            <person name="Sanogo M.D."/>
            <person name="Zwaenepoel A."/>
            <person name="Wallace J."/>
            <person name="Van De Peer Y."/>
            <person name="Van Deynze A."/>
        </authorList>
    </citation>
    <scope>NUCLEOTIDE SEQUENCE</scope>
    <source>
        <tissue evidence="2">Leaves</tissue>
    </source>
</reference>
<evidence type="ECO:0000256" key="1">
    <source>
        <dbReference type="SAM" id="MobiDB-lite"/>
    </source>
</evidence>
<evidence type="ECO:0000313" key="3">
    <source>
        <dbReference type="Proteomes" id="UP000636709"/>
    </source>
</evidence>
<comment type="caution">
    <text evidence="2">The sequence shown here is derived from an EMBL/GenBank/DDBJ whole genome shotgun (WGS) entry which is preliminary data.</text>
</comment>
<name>A0A835KTJ5_9POAL</name>
<accession>A0A835KTJ5</accession>